<sequence>MTTSSLGPADKATRTAGVMRQLLGTIVLWGLFWFVLTARLQPRFSGTLSYLHVTSPLALSVGSVFLWRAFLAYRESGR</sequence>
<name>A0A1H0YRV7_9EURY</name>
<dbReference type="Proteomes" id="UP000255421">
    <property type="component" value="Unassembled WGS sequence"/>
</dbReference>
<keyword evidence="5" id="KW-1185">Reference proteome</keyword>
<reference evidence="4" key="2">
    <citation type="submission" date="2016-10" db="EMBL/GenBank/DDBJ databases">
        <authorList>
            <person name="Varghese N."/>
            <person name="Submissions S."/>
        </authorList>
    </citation>
    <scope>NUCLEOTIDE SEQUENCE [LARGE SCALE GENOMIC DNA]</scope>
    <source>
        <strain evidence="4">CGMCC 1.12397</strain>
    </source>
</reference>
<reference evidence="3" key="1">
    <citation type="submission" date="2016-10" db="EMBL/GenBank/DDBJ databases">
        <authorList>
            <person name="de Groot N.N."/>
        </authorList>
    </citation>
    <scope>NUCLEOTIDE SEQUENCE [LARGE SCALE GENOMIC DNA]</scope>
    <source>
        <strain evidence="3">CGMCC 1.12397</strain>
    </source>
</reference>
<organism evidence="3 4">
    <name type="scientific">Halopelagius longus</name>
    <dbReference type="NCBI Taxonomy" id="1236180"/>
    <lineage>
        <taxon>Archaea</taxon>
        <taxon>Methanobacteriati</taxon>
        <taxon>Methanobacteriota</taxon>
        <taxon>Stenosarchaea group</taxon>
        <taxon>Halobacteria</taxon>
        <taxon>Halobacteriales</taxon>
        <taxon>Haloferacaceae</taxon>
    </lineage>
</organism>
<evidence type="ECO:0000313" key="5">
    <source>
        <dbReference type="Proteomes" id="UP000255421"/>
    </source>
</evidence>
<proteinExistence type="predicted"/>
<feature type="transmembrane region" description="Helical" evidence="1">
    <location>
        <begin position="21"/>
        <end position="38"/>
    </location>
</feature>
<keyword evidence="1" id="KW-0812">Transmembrane</keyword>
<keyword evidence="1" id="KW-0472">Membrane</keyword>
<keyword evidence="1" id="KW-1133">Transmembrane helix</keyword>
<dbReference type="EMBL" id="QQST01000001">
    <property type="protein sequence ID" value="RDI72646.1"/>
    <property type="molecule type" value="Genomic_DNA"/>
</dbReference>
<dbReference type="EMBL" id="FNKQ01000001">
    <property type="protein sequence ID" value="SDQ17957.1"/>
    <property type="molecule type" value="Genomic_DNA"/>
</dbReference>
<evidence type="ECO:0000313" key="2">
    <source>
        <dbReference type="EMBL" id="RDI72646.1"/>
    </source>
</evidence>
<dbReference type="Proteomes" id="UP000199289">
    <property type="component" value="Unassembled WGS sequence"/>
</dbReference>
<protein>
    <submittedName>
        <fullName evidence="3">Uncharacterized protein</fullName>
    </submittedName>
</protein>
<evidence type="ECO:0000313" key="3">
    <source>
        <dbReference type="EMBL" id="SDQ17957.1"/>
    </source>
</evidence>
<evidence type="ECO:0000256" key="1">
    <source>
        <dbReference type="SAM" id="Phobius"/>
    </source>
</evidence>
<reference evidence="2 5" key="3">
    <citation type="submission" date="2018-07" db="EMBL/GenBank/DDBJ databases">
        <title>Genome sequence of extremly halophilic archaeon Halopelagius longus strain BC12-B1.</title>
        <authorList>
            <person name="Zhang X."/>
        </authorList>
    </citation>
    <scope>NUCLEOTIDE SEQUENCE [LARGE SCALE GENOMIC DNA]</scope>
    <source>
        <strain evidence="2 5">BC12-B1</strain>
    </source>
</reference>
<feature type="transmembrane region" description="Helical" evidence="1">
    <location>
        <begin position="50"/>
        <end position="71"/>
    </location>
</feature>
<accession>A0A1H0YRV7</accession>
<gene>
    <name evidence="2" type="ORF">DWB78_13455</name>
    <name evidence="3" type="ORF">SAMN05216278_0808</name>
</gene>
<dbReference type="AlphaFoldDB" id="A0A1H0YRV7"/>
<evidence type="ECO:0000313" key="4">
    <source>
        <dbReference type="Proteomes" id="UP000199289"/>
    </source>
</evidence>